<dbReference type="Proteomes" id="UP001057402">
    <property type="component" value="Chromosome 1"/>
</dbReference>
<keyword evidence="2" id="KW-1185">Reference proteome</keyword>
<sequence length="160" mass="17629">MAMGQKLAAKGPSPPDLYSVQLRLLVPPLGETPPTGVNFGDMKQDVILSSGKPFQKGDRVNATFWSANPRYDLLTEGTFAVVERLEAGKWIPSYDDDDFCLYFKYAADISGYNGSAIIEWELPEDVTPGIYRLRHFGSSKKTTDSPTQYFTGASSAFEVS</sequence>
<evidence type="ECO:0000313" key="1">
    <source>
        <dbReference type="EMBL" id="KAI4388498.1"/>
    </source>
</evidence>
<proteinExistence type="predicted"/>
<reference evidence="2" key="1">
    <citation type="journal article" date="2023" name="Front. Plant Sci.">
        <title>Chromosomal-level genome assembly of Melastoma candidum provides insights into trichome evolution.</title>
        <authorList>
            <person name="Zhong Y."/>
            <person name="Wu W."/>
            <person name="Sun C."/>
            <person name="Zou P."/>
            <person name="Liu Y."/>
            <person name="Dai S."/>
            <person name="Zhou R."/>
        </authorList>
    </citation>
    <scope>NUCLEOTIDE SEQUENCE [LARGE SCALE GENOMIC DNA]</scope>
</reference>
<protein>
    <submittedName>
        <fullName evidence="1">Uncharacterized protein</fullName>
    </submittedName>
</protein>
<comment type="caution">
    <text evidence="1">The sequence shown here is derived from an EMBL/GenBank/DDBJ whole genome shotgun (WGS) entry which is preliminary data.</text>
</comment>
<name>A0ACB9SBD6_9MYRT</name>
<organism evidence="1 2">
    <name type="scientific">Melastoma candidum</name>
    <dbReference type="NCBI Taxonomy" id="119954"/>
    <lineage>
        <taxon>Eukaryota</taxon>
        <taxon>Viridiplantae</taxon>
        <taxon>Streptophyta</taxon>
        <taxon>Embryophyta</taxon>
        <taxon>Tracheophyta</taxon>
        <taxon>Spermatophyta</taxon>
        <taxon>Magnoliopsida</taxon>
        <taxon>eudicotyledons</taxon>
        <taxon>Gunneridae</taxon>
        <taxon>Pentapetalae</taxon>
        <taxon>rosids</taxon>
        <taxon>malvids</taxon>
        <taxon>Myrtales</taxon>
        <taxon>Melastomataceae</taxon>
        <taxon>Melastomatoideae</taxon>
        <taxon>Melastomateae</taxon>
        <taxon>Melastoma</taxon>
    </lineage>
</organism>
<evidence type="ECO:0000313" key="2">
    <source>
        <dbReference type="Proteomes" id="UP001057402"/>
    </source>
</evidence>
<gene>
    <name evidence="1" type="ORF">MLD38_000819</name>
</gene>
<dbReference type="EMBL" id="CM042880">
    <property type="protein sequence ID" value="KAI4388498.1"/>
    <property type="molecule type" value="Genomic_DNA"/>
</dbReference>
<accession>A0ACB9SBD6</accession>